<keyword evidence="1" id="KW-0067">ATP-binding</keyword>
<gene>
    <name evidence="1" type="primary">thiL</name>
    <name evidence="4" type="ORF">GCM10010528_14790</name>
</gene>
<feature type="binding site" evidence="1">
    <location>
        <position position="223"/>
    </location>
    <ligand>
        <name>ATP</name>
        <dbReference type="ChEBI" id="CHEBI:30616"/>
    </ligand>
</feature>
<dbReference type="Pfam" id="PF00586">
    <property type="entry name" value="AIRS"/>
    <property type="match status" value="1"/>
</dbReference>
<accession>A0ABP6LCL7</accession>
<dbReference type="Proteomes" id="UP001501035">
    <property type="component" value="Unassembled WGS sequence"/>
</dbReference>
<evidence type="ECO:0000259" key="3">
    <source>
        <dbReference type="Pfam" id="PF02769"/>
    </source>
</evidence>
<dbReference type="PANTHER" id="PTHR30270">
    <property type="entry name" value="THIAMINE-MONOPHOSPHATE KINASE"/>
    <property type="match status" value="1"/>
</dbReference>
<reference evidence="5" key="1">
    <citation type="journal article" date="2019" name="Int. J. Syst. Evol. Microbiol.">
        <title>The Global Catalogue of Microorganisms (GCM) 10K type strain sequencing project: providing services to taxonomists for standard genome sequencing and annotation.</title>
        <authorList>
            <consortium name="The Broad Institute Genomics Platform"/>
            <consortium name="The Broad Institute Genome Sequencing Center for Infectious Disease"/>
            <person name="Wu L."/>
            <person name="Ma J."/>
        </authorList>
    </citation>
    <scope>NUCLEOTIDE SEQUENCE [LARGE SCALE GENOMIC DNA]</scope>
    <source>
        <strain evidence="5">JCM 14234</strain>
    </source>
</reference>
<keyword evidence="1" id="KW-0808">Transferase</keyword>
<keyword evidence="5" id="KW-1185">Reference proteome</keyword>
<dbReference type="PIRSF" id="PIRSF005303">
    <property type="entry name" value="Thiam_monoph_kin"/>
    <property type="match status" value="1"/>
</dbReference>
<evidence type="ECO:0000313" key="4">
    <source>
        <dbReference type="EMBL" id="GAA3035014.1"/>
    </source>
</evidence>
<name>A0ABP6LCL7_9ACTN</name>
<protein>
    <recommendedName>
        <fullName evidence="1">Thiamine-monophosphate kinase</fullName>
        <shortName evidence="1">TMP kinase</shortName>
        <shortName evidence="1">Thiamine-phosphate kinase</shortName>
        <ecNumber evidence="1">2.7.4.16</ecNumber>
    </recommendedName>
</protein>
<dbReference type="GO" id="GO:0016301">
    <property type="term" value="F:kinase activity"/>
    <property type="evidence" value="ECO:0007669"/>
    <property type="project" value="UniProtKB-KW"/>
</dbReference>
<evidence type="ECO:0000259" key="2">
    <source>
        <dbReference type="Pfam" id="PF00586"/>
    </source>
</evidence>
<feature type="binding site" evidence="1">
    <location>
        <position position="80"/>
    </location>
    <ligand>
        <name>Mg(2+)</name>
        <dbReference type="ChEBI" id="CHEBI:18420"/>
        <label>2</label>
    </ligand>
</feature>
<feature type="binding site" evidence="1">
    <location>
        <position position="80"/>
    </location>
    <ligand>
        <name>Mg(2+)</name>
        <dbReference type="ChEBI" id="CHEBI:18420"/>
        <label>3</label>
    </ligand>
</feature>
<feature type="binding site" evidence="1">
    <location>
        <position position="37"/>
    </location>
    <ligand>
        <name>Mg(2+)</name>
        <dbReference type="ChEBI" id="CHEBI:18420"/>
        <label>4</label>
    </ligand>
</feature>
<feature type="binding site" evidence="1">
    <location>
        <position position="224"/>
    </location>
    <ligand>
        <name>Mg(2+)</name>
        <dbReference type="ChEBI" id="CHEBI:18420"/>
        <label>5</label>
    </ligand>
</feature>
<dbReference type="SUPFAM" id="SSF56042">
    <property type="entry name" value="PurM C-terminal domain-like"/>
    <property type="match status" value="1"/>
</dbReference>
<feature type="binding site" evidence="1">
    <location>
        <position position="49"/>
    </location>
    <ligand>
        <name>Mg(2+)</name>
        <dbReference type="ChEBI" id="CHEBI:18420"/>
        <label>4</label>
    </ligand>
</feature>
<feature type="binding site" evidence="1">
    <location>
        <position position="37"/>
    </location>
    <ligand>
        <name>Mg(2+)</name>
        <dbReference type="ChEBI" id="CHEBI:18420"/>
        <label>3</label>
    </ligand>
</feature>
<feature type="binding site" evidence="1">
    <location>
        <position position="128"/>
    </location>
    <ligand>
        <name>Mg(2+)</name>
        <dbReference type="ChEBI" id="CHEBI:18420"/>
        <label>1</label>
    </ligand>
</feature>
<comment type="similarity">
    <text evidence="1">Belongs to the thiamine-monophosphate kinase family.</text>
</comment>
<keyword evidence="1 4" id="KW-0418">Kinase</keyword>
<sequence length="321" mass="31272">MAPFRTVGDIGERTLLAGFARAAAASGPGVLIGPGDDAAVIEPGATVLSVDTAVQGRHFRLDWSAPEQIGARAVIAAAADIAAMGGTTTGVLVSLAAPADSSAEVLIGINAGVVNRAAAIGAAVLGGDLVEASEISVSITAVGVLDAGGPIRLGGARAGDVLAVSGPLGASAAGHALLAAGGVAPDGDPQGRAVVDAFRCPAPDLQQGPAAARGGAHGLTDISDGLVEELALMAAASGVALDVDSAAIPVTDAVAAVAQRLGVDVRRWSLGGGEDHELLGAFGAAAQVPPGWWVIGAVVGSREEAVHIDGAPTRLHGWRSV</sequence>
<feature type="domain" description="PurM-like C-terminal" evidence="3">
    <location>
        <begin position="157"/>
        <end position="255"/>
    </location>
</feature>
<dbReference type="EC" id="2.7.4.16" evidence="1"/>
<proteinExistence type="inferred from homology"/>
<comment type="caution">
    <text evidence="4">The sequence shown here is derived from an EMBL/GenBank/DDBJ whole genome shotgun (WGS) entry which is preliminary data.</text>
</comment>
<keyword evidence="1" id="KW-0547">Nucleotide-binding</keyword>
<dbReference type="NCBIfam" id="TIGR01379">
    <property type="entry name" value="thiL"/>
    <property type="match status" value="1"/>
</dbReference>
<feature type="binding site" evidence="1">
    <location>
        <position position="51"/>
    </location>
    <ligand>
        <name>Mg(2+)</name>
        <dbReference type="ChEBI" id="CHEBI:18420"/>
        <label>2</label>
    </ligand>
</feature>
<comment type="catalytic activity">
    <reaction evidence="1">
        <text>thiamine phosphate + ATP = thiamine diphosphate + ADP</text>
        <dbReference type="Rhea" id="RHEA:15913"/>
        <dbReference type="ChEBI" id="CHEBI:30616"/>
        <dbReference type="ChEBI" id="CHEBI:37575"/>
        <dbReference type="ChEBI" id="CHEBI:58937"/>
        <dbReference type="ChEBI" id="CHEBI:456216"/>
        <dbReference type="EC" id="2.7.4.16"/>
    </reaction>
</comment>
<feature type="domain" description="PurM-like N-terminal" evidence="2">
    <location>
        <begin position="35"/>
        <end position="144"/>
    </location>
</feature>
<feature type="binding site" evidence="1">
    <location>
        <begin position="127"/>
        <end position="128"/>
    </location>
    <ligand>
        <name>ATP</name>
        <dbReference type="ChEBI" id="CHEBI:30616"/>
    </ligand>
</feature>
<dbReference type="InterPro" id="IPR010918">
    <property type="entry name" value="PurM-like_C_dom"/>
</dbReference>
<feature type="binding site" evidence="1">
    <location>
        <position position="274"/>
    </location>
    <ligand>
        <name>substrate</name>
    </ligand>
</feature>
<evidence type="ECO:0000313" key="5">
    <source>
        <dbReference type="Proteomes" id="UP001501035"/>
    </source>
</evidence>
<dbReference type="SUPFAM" id="SSF55326">
    <property type="entry name" value="PurM N-terminal domain-like"/>
    <property type="match status" value="1"/>
</dbReference>
<dbReference type="HAMAP" id="MF_02128">
    <property type="entry name" value="TMP_kinase"/>
    <property type="match status" value="1"/>
</dbReference>
<feature type="binding site" evidence="1">
    <location>
        <position position="318"/>
    </location>
    <ligand>
        <name>substrate</name>
    </ligand>
</feature>
<feature type="binding site" evidence="1">
    <location>
        <position position="221"/>
    </location>
    <ligand>
        <name>Mg(2+)</name>
        <dbReference type="ChEBI" id="CHEBI:18420"/>
        <label>3</label>
    </ligand>
</feature>
<dbReference type="RefSeq" id="WP_290713980.1">
    <property type="nucleotide sequence ID" value="NZ_BAAAVS010000021.1"/>
</dbReference>
<feature type="binding site" evidence="1">
    <location>
        <position position="51"/>
    </location>
    <ligand>
        <name>Mg(2+)</name>
        <dbReference type="ChEBI" id="CHEBI:18420"/>
        <label>1</label>
    </ligand>
</feature>
<dbReference type="InterPro" id="IPR036676">
    <property type="entry name" value="PurM-like_C_sf"/>
</dbReference>
<dbReference type="InterPro" id="IPR036921">
    <property type="entry name" value="PurM-like_N_sf"/>
</dbReference>
<dbReference type="InterPro" id="IPR016188">
    <property type="entry name" value="PurM-like_N"/>
</dbReference>
<feature type="binding site" evidence="1">
    <location>
        <position position="58"/>
    </location>
    <ligand>
        <name>substrate</name>
    </ligand>
</feature>
<keyword evidence="1" id="KW-0460">Magnesium</keyword>
<dbReference type="Gene3D" id="3.30.1330.10">
    <property type="entry name" value="PurM-like, N-terminal domain"/>
    <property type="match status" value="1"/>
</dbReference>
<feature type="binding site" evidence="1">
    <location>
        <position position="80"/>
    </location>
    <ligand>
        <name>Mg(2+)</name>
        <dbReference type="ChEBI" id="CHEBI:18420"/>
        <label>4</label>
    </ligand>
</feature>
<comment type="function">
    <text evidence="1">Catalyzes the ATP-dependent phosphorylation of thiamine-monophosphate (TMP) to form thiamine-pyrophosphate (TPP), the active form of vitamin B1.</text>
</comment>
<dbReference type="Pfam" id="PF02769">
    <property type="entry name" value="AIRS_C"/>
    <property type="match status" value="1"/>
</dbReference>
<comment type="pathway">
    <text evidence="1">Cofactor biosynthesis; thiamine diphosphate biosynthesis; thiamine diphosphate from thiamine phosphate: step 1/1.</text>
</comment>
<keyword evidence="1" id="KW-0784">Thiamine biosynthesis</keyword>
<dbReference type="PANTHER" id="PTHR30270:SF0">
    <property type="entry name" value="THIAMINE-MONOPHOSPHATE KINASE"/>
    <property type="match status" value="1"/>
</dbReference>
<keyword evidence="1" id="KW-0479">Metal-binding</keyword>
<comment type="miscellaneous">
    <text evidence="1">Reaction mechanism of ThiL seems to utilize a direct, inline transfer of the gamma-phosphate of ATP to TMP rather than a phosphorylated enzyme intermediate.</text>
</comment>
<dbReference type="InterPro" id="IPR006283">
    <property type="entry name" value="ThiL-like"/>
</dbReference>
<evidence type="ECO:0000256" key="1">
    <source>
        <dbReference type="HAMAP-Rule" id="MF_02128"/>
    </source>
</evidence>
<dbReference type="EMBL" id="BAAAVS010000021">
    <property type="protein sequence ID" value="GAA3035014.1"/>
    <property type="molecule type" value="Genomic_DNA"/>
</dbReference>
<comment type="caution">
    <text evidence="1">Lacks conserved residue(s) required for the propagation of feature annotation.</text>
</comment>
<organism evidence="4 5">
    <name type="scientific">Gordonia defluvii</name>
    <dbReference type="NCBI Taxonomy" id="283718"/>
    <lineage>
        <taxon>Bacteria</taxon>
        <taxon>Bacillati</taxon>
        <taxon>Actinomycetota</taxon>
        <taxon>Actinomycetes</taxon>
        <taxon>Mycobacteriales</taxon>
        <taxon>Gordoniaceae</taxon>
        <taxon>Gordonia</taxon>
    </lineage>
</organism>
<dbReference type="CDD" id="cd02194">
    <property type="entry name" value="ThiL"/>
    <property type="match status" value="1"/>
</dbReference>
<dbReference type="Gene3D" id="3.90.650.10">
    <property type="entry name" value="PurM-like C-terminal domain"/>
    <property type="match status" value="1"/>
</dbReference>